<evidence type="ECO:0000256" key="2">
    <source>
        <dbReference type="SAM" id="Phobius"/>
    </source>
</evidence>
<dbReference type="Pfam" id="PF20434">
    <property type="entry name" value="BD-FAE"/>
    <property type="match status" value="1"/>
</dbReference>
<keyword evidence="2" id="KW-0812">Transmembrane</keyword>
<evidence type="ECO:0000259" key="3">
    <source>
        <dbReference type="Pfam" id="PF20434"/>
    </source>
</evidence>
<dbReference type="AlphaFoldDB" id="A0A9N8EGZ2"/>
<name>A0A9N8EGZ2_9STRA</name>
<feature type="transmembrane region" description="Helical" evidence="2">
    <location>
        <begin position="46"/>
        <end position="64"/>
    </location>
</feature>
<gene>
    <name evidence="4" type="ORF">SEMRO_988_G228310.1</name>
</gene>
<dbReference type="GO" id="GO:0016787">
    <property type="term" value="F:hydrolase activity"/>
    <property type="evidence" value="ECO:0007669"/>
    <property type="project" value="UniProtKB-KW"/>
</dbReference>
<evidence type="ECO:0000313" key="5">
    <source>
        <dbReference type="Proteomes" id="UP001153069"/>
    </source>
</evidence>
<dbReference type="SUPFAM" id="SSF53474">
    <property type="entry name" value="alpha/beta-Hydrolases"/>
    <property type="match status" value="1"/>
</dbReference>
<feature type="domain" description="BD-FAE-like" evidence="3">
    <location>
        <begin position="199"/>
        <end position="394"/>
    </location>
</feature>
<comment type="caution">
    <text evidence="4">The sequence shown here is derived from an EMBL/GenBank/DDBJ whole genome shotgun (WGS) entry which is preliminary data.</text>
</comment>
<keyword evidence="2" id="KW-0472">Membrane</keyword>
<organism evidence="4 5">
    <name type="scientific">Seminavis robusta</name>
    <dbReference type="NCBI Taxonomy" id="568900"/>
    <lineage>
        <taxon>Eukaryota</taxon>
        <taxon>Sar</taxon>
        <taxon>Stramenopiles</taxon>
        <taxon>Ochrophyta</taxon>
        <taxon>Bacillariophyta</taxon>
        <taxon>Bacillariophyceae</taxon>
        <taxon>Bacillariophycidae</taxon>
        <taxon>Naviculales</taxon>
        <taxon>Naviculaceae</taxon>
        <taxon>Seminavis</taxon>
    </lineage>
</organism>
<dbReference type="Proteomes" id="UP001153069">
    <property type="component" value="Unassembled WGS sequence"/>
</dbReference>
<dbReference type="InterPro" id="IPR050300">
    <property type="entry name" value="GDXG_lipolytic_enzyme"/>
</dbReference>
<keyword evidence="2" id="KW-1133">Transmembrane helix</keyword>
<accession>A0A9N8EGZ2</accession>
<sequence length="436" mass="47058">MTLIRTVWIAVVGYLSFGPIVAPFPWLGFLGGFVKLIGFMNGGTLLVLHSLMLLAYASLFWLGLVSRESLKTPATISTLATIGIFIPTVLCLLTCSPEWVNPGQATNQGILSVIQRVSQPKGISWAKWITPPQTCPSLDGLENITTIYRRSVPPYGPSSTGGTFLNPVSKIVFDALNEGDGSKTNLRTMFYPVTSHQRGAKKAGMLVFVHGGGWFGGEPDNVPSGCYASMAHEHGWAYAAVEYRLGRSGWSGDVQVKDVKDGIKHLIKTHSKEVDASKVVLVSSSAGGHLALLASFQLNNERANLDNPVVAGVLAVAPSTSVDIGTGKDSIPGWAGSWSEVGATMRLCEGVEECNKRLSPLEHVTSFAPKTILLHGGHDEYYTKIHSRTLAKKLSEHNVSHVHMEPPLMPHCLDVAHNTIPFQMAMHATINLMKSL</sequence>
<protein>
    <submittedName>
        <fullName evidence="4">Carboxylesterase family</fullName>
    </submittedName>
</protein>
<evidence type="ECO:0000256" key="1">
    <source>
        <dbReference type="ARBA" id="ARBA00022801"/>
    </source>
</evidence>
<dbReference type="InterPro" id="IPR049492">
    <property type="entry name" value="BD-FAE-like_dom"/>
</dbReference>
<proteinExistence type="predicted"/>
<evidence type="ECO:0000313" key="4">
    <source>
        <dbReference type="EMBL" id="CAB9519091.1"/>
    </source>
</evidence>
<reference evidence="4" key="1">
    <citation type="submission" date="2020-06" db="EMBL/GenBank/DDBJ databases">
        <authorList>
            <consortium name="Plant Systems Biology data submission"/>
        </authorList>
    </citation>
    <scope>NUCLEOTIDE SEQUENCE</scope>
    <source>
        <strain evidence="4">D6</strain>
    </source>
</reference>
<dbReference type="InterPro" id="IPR029058">
    <property type="entry name" value="AB_hydrolase_fold"/>
</dbReference>
<dbReference type="OrthoDB" id="124855at2759"/>
<keyword evidence="1" id="KW-0378">Hydrolase</keyword>
<feature type="transmembrane region" description="Helical" evidence="2">
    <location>
        <begin position="7"/>
        <end position="26"/>
    </location>
</feature>
<dbReference type="Gene3D" id="3.40.50.1820">
    <property type="entry name" value="alpha/beta hydrolase"/>
    <property type="match status" value="1"/>
</dbReference>
<dbReference type="PANTHER" id="PTHR48081">
    <property type="entry name" value="AB HYDROLASE SUPERFAMILY PROTEIN C4A8.06C"/>
    <property type="match status" value="1"/>
</dbReference>
<keyword evidence="5" id="KW-1185">Reference proteome</keyword>
<dbReference type="EMBL" id="CAICTM010000986">
    <property type="protein sequence ID" value="CAB9519091.1"/>
    <property type="molecule type" value="Genomic_DNA"/>
</dbReference>
<feature type="transmembrane region" description="Helical" evidence="2">
    <location>
        <begin position="76"/>
        <end position="100"/>
    </location>
</feature>